<dbReference type="SUPFAM" id="SSF111418">
    <property type="entry name" value="Hormone receptor domain"/>
    <property type="match status" value="1"/>
</dbReference>
<dbReference type="GO" id="GO:0004930">
    <property type="term" value="F:G protein-coupled receptor activity"/>
    <property type="evidence" value="ECO:0007669"/>
    <property type="project" value="InterPro"/>
</dbReference>
<dbReference type="PROSITE" id="PS50227">
    <property type="entry name" value="G_PROTEIN_RECEP_F2_3"/>
    <property type="match status" value="1"/>
</dbReference>
<accession>A0A3M7RHE8</accession>
<evidence type="ECO:0000313" key="3">
    <source>
        <dbReference type="Proteomes" id="UP000276133"/>
    </source>
</evidence>
<dbReference type="GO" id="GO:0016020">
    <property type="term" value="C:membrane"/>
    <property type="evidence" value="ECO:0007669"/>
    <property type="project" value="InterPro"/>
</dbReference>
<sequence length="143" mass="16090">MLGQCRLSRFGSFSPKVFNRLSCANCYNLLVYVSPDTKLQFNVTYEGYLVSDDLGFDPTDPNDILGIKSSMQLSEFDRWRACCVSAERCCSKVMVKSPTNSSGHCTSIWDGWSCHKRTLAGQISKVKCPYYVLGDTCNTVFDY</sequence>
<organism evidence="2 3">
    <name type="scientific">Brachionus plicatilis</name>
    <name type="common">Marine rotifer</name>
    <name type="synonym">Brachionus muelleri</name>
    <dbReference type="NCBI Taxonomy" id="10195"/>
    <lineage>
        <taxon>Eukaryota</taxon>
        <taxon>Metazoa</taxon>
        <taxon>Spiralia</taxon>
        <taxon>Gnathifera</taxon>
        <taxon>Rotifera</taxon>
        <taxon>Eurotatoria</taxon>
        <taxon>Monogononta</taxon>
        <taxon>Pseudotrocha</taxon>
        <taxon>Ploima</taxon>
        <taxon>Brachionidae</taxon>
        <taxon>Brachionus</taxon>
    </lineage>
</organism>
<dbReference type="AlphaFoldDB" id="A0A3M7RHE8"/>
<evidence type="ECO:0000313" key="2">
    <source>
        <dbReference type="EMBL" id="RNA22981.1"/>
    </source>
</evidence>
<dbReference type="Gene3D" id="4.10.1240.10">
    <property type="entry name" value="GPCR, family 2, extracellular hormone receptor domain"/>
    <property type="match status" value="1"/>
</dbReference>
<keyword evidence="3" id="KW-1185">Reference proteome</keyword>
<feature type="domain" description="G-protein coupled receptors family 2 profile 1" evidence="1">
    <location>
        <begin position="89"/>
        <end position="143"/>
    </location>
</feature>
<dbReference type="EMBL" id="REGN01003369">
    <property type="protein sequence ID" value="RNA22981.1"/>
    <property type="molecule type" value="Genomic_DNA"/>
</dbReference>
<evidence type="ECO:0000259" key="1">
    <source>
        <dbReference type="PROSITE" id="PS50227"/>
    </source>
</evidence>
<dbReference type="Proteomes" id="UP000276133">
    <property type="component" value="Unassembled WGS sequence"/>
</dbReference>
<dbReference type="InterPro" id="IPR036445">
    <property type="entry name" value="GPCR_2_extracell_dom_sf"/>
</dbReference>
<proteinExistence type="predicted"/>
<gene>
    <name evidence="2" type="ORF">BpHYR1_017382</name>
</gene>
<name>A0A3M7RHE8_BRAPC</name>
<reference evidence="2 3" key="1">
    <citation type="journal article" date="2018" name="Sci. Rep.">
        <title>Genomic signatures of local adaptation to the degree of environmental predictability in rotifers.</title>
        <authorList>
            <person name="Franch-Gras L."/>
            <person name="Hahn C."/>
            <person name="Garcia-Roger E.M."/>
            <person name="Carmona M.J."/>
            <person name="Serra M."/>
            <person name="Gomez A."/>
        </authorList>
    </citation>
    <scope>NUCLEOTIDE SEQUENCE [LARGE SCALE GENOMIC DNA]</scope>
    <source>
        <strain evidence="2">HYR1</strain>
    </source>
</reference>
<dbReference type="InterPro" id="IPR001879">
    <property type="entry name" value="GPCR_2_extracellular_dom"/>
</dbReference>
<protein>
    <submittedName>
        <fullName evidence="2">Calcitonin</fullName>
    </submittedName>
</protein>
<comment type="caution">
    <text evidence="2">The sequence shown here is derived from an EMBL/GenBank/DDBJ whole genome shotgun (WGS) entry which is preliminary data.</text>
</comment>